<comment type="caution">
    <text evidence="7">The sequence shown here is derived from an EMBL/GenBank/DDBJ whole genome shotgun (WGS) entry which is preliminary data.</text>
</comment>
<dbReference type="PIRSF" id="PIRSF002741">
    <property type="entry name" value="MppA"/>
    <property type="match status" value="1"/>
</dbReference>
<name>A0ABU4WER5_9BACT</name>
<dbReference type="EMBL" id="JALBUT010000002">
    <property type="protein sequence ID" value="MDX8415052.1"/>
    <property type="molecule type" value="Genomic_DNA"/>
</dbReference>
<dbReference type="SUPFAM" id="SSF53850">
    <property type="entry name" value="Periplasmic binding protein-like II"/>
    <property type="match status" value="1"/>
</dbReference>
<dbReference type="Proteomes" id="UP001275932">
    <property type="component" value="Unassembled WGS sequence"/>
</dbReference>
<reference evidence="7 8" key="1">
    <citation type="submission" date="2022-03" db="EMBL/GenBank/DDBJ databases">
        <title>Novel taxa within the pig intestine.</title>
        <authorList>
            <person name="Wylensek D."/>
            <person name="Bishof K."/>
            <person name="Afrizal A."/>
            <person name="Clavel T."/>
        </authorList>
    </citation>
    <scope>NUCLEOTIDE SEQUENCE [LARGE SCALE GENOMIC DNA]</scope>
    <source>
        <strain evidence="7 8">CLA-KB-P66</strain>
    </source>
</reference>
<keyword evidence="8" id="KW-1185">Reference proteome</keyword>
<evidence type="ECO:0000256" key="2">
    <source>
        <dbReference type="ARBA" id="ARBA00005695"/>
    </source>
</evidence>
<dbReference type="InterPro" id="IPR030678">
    <property type="entry name" value="Peptide/Ni-bd"/>
</dbReference>
<dbReference type="RefSeq" id="WP_370396496.1">
    <property type="nucleotide sequence ID" value="NZ_JALBUT010000002.1"/>
</dbReference>
<organism evidence="7 8">
    <name type="scientific">Intestinicryptomonas porci</name>
    <dbReference type="NCBI Taxonomy" id="2926320"/>
    <lineage>
        <taxon>Bacteria</taxon>
        <taxon>Pseudomonadati</taxon>
        <taxon>Verrucomicrobiota</taxon>
        <taxon>Opitutia</taxon>
        <taxon>Opitutales</taxon>
        <taxon>Intestinicryptomonaceae</taxon>
        <taxon>Intestinicryptomonas</taxon>
    </lineage>
</organism>
<feature type="chain" id="PRO_5046315602" evidence="5">
    <location>
        <begin position="22"/>
        <end position="537"/>
    </location>
</feature>
<dbReference type="Gene3D" id="3.10.105.10">
    <property type="entry name" value="Dipeptide-binding Protein, Domain 3"/>
    <property type="match status" value="1"/>
</dbReference>
<comment type="similarity">
    <text evidence="2">Belongs to the bacterial solute-binding protein 5 family.</text>
</comment>
<keyword evidence="4 5" id="KW-0732">Signal</keyword>
<dbReference type="PANTHER" id="PTHR30290">
    <property type="entry name" value="PERIPLASMIC BINDING COMPONENT OF ABC TRANSPORTER"/>
    <property type="match status" value="1"/>
</dbReference>
<proteinExistence type="inferred from homology"/>
<dbReference type="PANTHER" id="PTHR30290:SF10">
    <property type="entry name" value="PERIPLASMIC OLIGOPEPTIDE-BINDING PROTEIN-RELATED"/>
    <property type="match status" value="1"/>
</dbReference>
<evidence type="ECO:0000259" key="6">
    <source>
        <dbReference type="Pfam" id="PF00496"/>
    </source>
</evidence>
<dbReference type="PROSITE" id="PS51257">
    <property type="entry name" value="PROKAR_LIPOPROTEIN"/>
    <property type="match status" value="1"/>
</dbReference>
<dbReference type="CDD" id="cd08504">
    <property type="entry name" value="PBP2_OppA"/>
    <property type="match status" value="1"/>
</dbReference>
<comment type="subcellular location">
    <subcellularLocation>
        <location evidence="1">Cell envelope</location>
    </subcellularLocation>
</comment>
<dbReference type="Gene3D" id="3.90.76.10">
    <property type="entry name" value="Dipeptide-binding Protein, Domain 1"/>
    <property type="match status" value="1"/>
</dbReference>
<evidence type="ECO:0000313" key="8">
    <source>
        <dbReference type="Proteomes" id="UP001275932"/>
    </source>
</evidence>
<evidence type="ECO:0000313" key="7">
    <source>
        <dbReference type="EMBL" id="MDX8415052.1"/>
    </source>
</evidence>
<protein>
    <submittedName>
        <fullName evidence="7">Peptide ABC transporter substrate-binding protein</fullName>
    </submittedName>
</protein>
<sequence>MKNFFKAAAIAFFCISSFGCAKRETPADAGAKNGTLLVGNSADPATLDPSLTTGLNEFKILCALFEGLVCADTKTLEILPAAAESWSFDGSSYTFKIRKSAKWSDGEKLKASDFVFAFKRILNPKVGAEYAHFLFPIKNAKSFFEGKTKDLGAKAIDGETLKIELERPCPHFLSLLYHNAFFPLPEHILKKFGAEDKREGSWVRPENMVSNGAFTLKKWSVNGKVRVEKNPLYWDAENVLLNAVEFYPISNINTEDRAFRAGQLHITDSVAASRMDAIKRDMAKNLKIGDMLGVYYYAINTARPPLNDPKVRKALAMSINRKAIISNFLKAEQKPATTFVPPNASKGYACPISIKEDIKEARKLLADAGYPDGKGFPEITITYNTSEQHRPIAEAIQAQWKEALNIKVELFNLSWPAYLAARRQGDFFITRASWVADYASPESFLEMFSSKSPLNHSGWKNKNFDNLTASAMTNDAKVSNEKFSLAEKLIIEEVPIIPIYFYSRVFLMDERVKNWHLNPLDYHNFKGVHFEGESEND</sequence>
<feature type="domain" description="Solute-binding protein family 5" evidence="6">
    <location>
        <begin position="78"/>
        <end position="453"/>
    </location>
</feature>
<evidence type="ECO:0000256" key="3">
    <source>
        <dbReference type="ARBA" id="ARBA00022448"/>
    </source>
</evidence>
<gene>
    <name evidence="7" type="ORF">MOX91_02505</name>
</gene>
<accession>A0ABU4WER5</accession>
<dbReference type="InterPro" id="IPR000914">
    <property type="entry name" value="SBP_5_dom"/>
</dbReference>
<keyword evidence="3" id="KW-0813">Transport</keyword>
<dbReference type="Gene3D" id="3.40.190.10">
    <property type="entry name" value="Periplasmic binding protein-like II"/>
    <property type="match status" value="1"/>
</dbReference>
<evidence type="ECO:0000256" key="5">
    <source>
        <dbReference type="SAM" id="SignalP"/>
    </source>
</evidence>
<evidence type="ECO:0000256" key="4">
    <source>
        <dbReference type="ARBA" id="ARBA00022729"/>
    </source>
</evidence>
<dbReference type="InterPro" id="IPR039424">
    <property type="entry name" value="SBP_5"/>
</dbReference>
<evidence type="ECO:0000256" key="1">
    <source>
        <dbReference type="ARBA" id="ARBA00004196"/>
    </source>
</evidence>
<dbReference type="Pfam" id="PF00496">
    <property type="entry name" value="SBP_bac_5"/>
    <property type="match status" value="1"/>
</dbReference>
<feature type="signal peptide" evidence="5">
    <location>
        <begin position="1"/>
        <end position="21"/>
    </location>
</feature>